<organism evidence="2 3">
    <name type="scientific">Haloquadratum walsbyi J07HQW1</name>
    <dbReference type="NCBI Taxonomy" id="1238424"/>
    <lineage>
        <taxon>Archaea</taxon>
        <taxon>Methanobacteriati</taxon>
        <taxon>Methanobacteriota</taxon>
        <taxon>Stenosarchaea group</taxon>
        <taxon>Halobacteria</taxon>
        <taxon>Halobacteriales</taxon>
        <taxon>Haloferacaceae</taxon>
        <taxon>Haloquadratum</taxon>
    </lineage>
</organism>
<proteinExistence type="predicted"/>
<evidence type="ECO:0000313" key="3">
    <source>
        <dbReference type="Proteomes" id="UP000030649"/>
    </source>
</evidence>
<protein>
    <submittedName>
        <fullName evidence="2">Uncharacterized protein</fullName>
    </submittedName>
</protein>
<evidence type="ECO:0000256" key="1">
    <source>
        <dbReference type="SAM" id="MobiDB-lite"/>
    </source>
</evidence>
<dbReference type="HOGENOM" id="CLU_2645824_0_0_2"/>
<name>U1MRT4_9EURY</name>
<feature type="region of interest" description="Disordered" evidence="1">
    <location>
        <begin position="25"/>
        <end position="76"/>
    </location>
</feature>
<sequence length="76" mass="7923">MGRFPMLLTVFKRIKKRALSILGTGRGGSLRTARRGKSPAESGIPVPTVGINSDAETGSAVLTKRGASSPERSRAG</sequence>
<reference evidence="2 3" key="1">
    <citation type="journal article" date="2013" name="PLoS ONE">
        <title>Assembly-driven community genomics of a hypersaline microbial ecosystem.</title>
        <authorList>
            <person name="Podell S."/>
            <person name="Ugalde J.A."/>
            <person name="Narasingarao P."/>
            <person name="Banfield J.F."/>
            <person name="Heidelberg K.B."/>
            <person name="Allen E.E."/>
        </authorList>
    </citation>
    <scope>NUCLEOTIDE SEQUENCE [LARGE SCALE GENOMIC DNA]</scope>
    <source>
        <strain evidence="3">J07HQW1</strain>
    </source>
</reference>
<accession>U1MRT4</accession>
<dbReference type="EMBL" id="KE356560">
    <property type="protein sequence ID" value="ERG92839.1"/>
    <property type="molecule type" value="Genomic_DNA"/>
</dbReference>
<dbReference type="AlphaFoldDB" id="U1MRT4"/>
<evidence type="ECO:0000313" key="2">
    <source>
        <dbReference type="EMBL" id="ERG92839.1"/>
    </source>
</evidence>
<gene>
    <name evidence="2" type="ORF">J07HQW1_02888</name>
</gene>
<dbReference type="Proteomes" id="UP000030649">
    <property type="component" value="Unassembled WGS sequence"/>
</dbReference>
<dbReference type="STRING" id="1238424.J07HQW1_02888"/>